<gene>
    <name evidence="7" type="ORF">OS493_015641</name>
</gene>
<keyword evidence="5" id="KW-0472">Membrane</keyword>
<evidence type="ECO:0000313" key="8">
    <source>
        <dbReference type="Proteomes" id="UP001163046"/>
    </source>
</evidence>
<keyword evidence="4" id="KW-1133">Transmembrane helix</keyword>
<keyword evidence="2" id="KW-0812">Transmembrane</keyword>
<comment type="subcellular location">
    <subcellularLocation>
        <location evidence="1">Membrane</location>
    </subcellularLocation>
</comment>
<name>A0A9W9YP56_9CNID</name>
<dbReference type="InterPro" id="IPR002859">
    <property type="entry name" value="PKD/REJ-like"/>
</dbReference>
<keyword evidence="8" id="KW-1185">Reference proteome</keyword>
<evidence type="ECO:0000259" key="6">
    <source>
        <dbReference type="Pfam" id="PF02010"/>
    </source>
</evidence>
<accession>A0A9W9YP56</accession>
<evidence type="ECO:0000256" key="3">
    <source>
        <dbReference type="ARBA" id="ARBA00022737"/>
    </source>
</evidence>
<dbReference type="GO" id="GO:0006816">
    <property type="term" value="P:calcium ion transport"/>
    <property type="evidence" value="ECO:0007669"/>
    <property type="project" value="TreeGrafter"/>
</dbReference>
<dbReference type="EMBL" id="MU827309">
    <property type="protein sequence ID" value="KAJ7360537.1"/>
    <property type="molecule type" value="Genomic_DNA"/>
</dbReference>
<feature type="domain" description="PKD/REJ-like" evidence="6">
    <location>
        <begin position="43"/>
        <end position="315"/>
    </location>
</feature>
<protein>
    <recommendedName>
        <fullName evidence="6">PKD/REJ-like domain-containing protein</fullName>
    </recommendedName>
</protein>
<proteinExistence type="predicted"/>
<evidence type="ECO:0000256" key="5">
    <source>
        <dbReference type="ARBA" id="ARBA00023136"/>
    </source>
</evidence>
<dbReference type="PANTHER" id="PTHR46730:SF1">
    <property type="entry name" value="PLAT DOMAIN-CONTAINING PROTEIN"/>
    <property type="match status" value="1"/>
</dbReference>
<dbReference type="GO" id="GO:0005886">
    <property type="term" value="C:plasma membrane"/>
    <property type="evidence" value="ECO:0007669"/>
    <property type="project" value="TreeGrafter"/>
</dbReference>
<keyword evidence="3" id="KW-0677">Repeat</keyword>
<comment type="caution">
    <text evidence="7">The sequence shown here is derived from an EMBL/GenBank/DDBJ whole genome shotgun (WGS) entry which is preliminary data.</text>
</comment>
<sequence>MDMGDTKGFFVFGGSHCASTDVSQNITMVTEKKRSEPIKIVTKVDIKCEASKTTSFKWKISRISSDPVTYKPLEKAVAVNVPVNDQPHLFVRETLLEFGYYKVDFTVFMEGVVGISGSAVGYIHVVPTNNSLQAAVDGGPRKRYKFGKNITLSAKPSKDADYERLAQASPKYYWFCRNSSEPEFDTSGNLDSISIISIPELNQNNSENLGGCFKTGKGRLDIEGALGFIDSRRGMTENSTYVVTLVIEIINPFWPERKVYNQELVIVFGDPPEVEVSCTPSCPIKVNIDQTLSLEGTCKACFGDLTFKWELYKHPELNMNPTDTEHMELIPNVRGHLNHST</sequence>
<dbReference type="GO" id="GO:0005261">
    <property type="term" value="F:monoatomic cation channel activity"/>
    <property type="evidence" value="ECO:0007669"/>
    <property type="project" value="TreeGrafter"/>
</dbReference>
<dbReference type="PANTHER" id="PTHR46730">
    <property type="entry name" value="POLYCYSTIN-1"/>
    <property type="match status" value="1"/>
</dbReference>
<dbReference type="Proteomes" id="UP001163046">
    <property type="component" value="Unassembled WGS sequence"/>
</dbReference>
<reference evidence="7" key="1">
    <citation type="submission" date="2023-01" db="EMBL/GenBank/DDBJ databases">
        <title>Genome assembly of the deep-sea coral Lophelia pertusa.</title>
        <authorList>
            <person name="Herrera S."/>
            <person name="Cordes E."/>
        </authorList>
    </citation>
    <scope>NUCLEOTIDE SEQUENCE</scope>
    <source>
        <strain evidence="7">USNM1676648</strain>
        <tissue evidence="7">Polyp</tissue>
    </source>
</reference>
<evidence type="ECO:0000256" key="4">
    <source>
        <dbReference type="ARBA" id="ARBA00022989"/>
    </source>
</evidence>
<dbReference type="AlphaFoldDB" id="A0A9W9YP56"/>
<organism evidence="7 8">
    <name type="scientific">Desmophyllum pertusum</name>
    <dbReference type="NCBI Taxonomy" id="174260"/>
    <lineage>
        <taxon>Eukaryota</taxon>
        <taxon>Metazoa</taxon>
        <taxon>Cnidaria</taxon>
        <taxon>Anthozoa</taxon>
        <taxon>Hexacorallia</taxon>
        <taxon>Scleractinia</taxon>
        <taxon>Caryophylliina</taxon>
        <taxon>Caryophylliidae</taxon>
        <taxon>Desmophyllum</taxon>
    </lineage>
</organism>
<evidence type="ECO:0000256" key="2">
    <source>
        <dbReference type="ARBA" id="ARBA00022692"/>
    </source>
</evidence>
<evidence type="ECO:0000313" key="7">
    <source>
        <dbReference type="EMBL" id="KAJ7360537.1"/>
    </source>
</evidence>
<dbReference type="Pfam" id="PF02010">
    <property type="entry name" value="REJ"/>
    <property type="match status" value="1"/>
</dbReference>
<evidence type="ECO:0000256" key="1">
    <source>
        <dbReference type="ARBA" id="ARBA00004370"/>
    </source>
</evidence>